<comment type="subcellular location">
    <subcellularLocation>
        <location evidence="1">Membrane</location>
        <topology evidence="1">Multi-pass membrane protein</topology>
    </subcellularLocation>
</comment>
<dbReference type="Gene3D" id="1.20.1730.10">
    <property type="entry name" value="Sodium/glucose cotransporter"/>
    <property type="match status" value="1"/>
</dbReference>
<feature type="transmembrane region" description="Helical" evidence="9">
    <location>
        <begin position="431"/>
        <end position="453"/>
    </location>
</feature>
<feature type="compositionally biased region" description="Acidic residues" evidence="8">
    <location>
        <begin position="477"/>
        <end position="486"/>
    </location>
</feature>
<dbReference type="EMBL" id="JAOZYC010000075">
    <property type="protein sequence ID" value="MEB8337833.1"/>
    <property type="molecule type" value="Genomic_DNA"/>
</dbReference>
<evidence type="ECO:0000313" key="10">
    <source>
        <dbReference type="EMBL" id="MEB8337833.1"/>
    </source>
</evidence>
<keyword evidence="3" id="KW-0813">Transport</keyword>
<evidence type="ECO:0000256" key="7">
    <source>
        <dbReference type="RuleBase" id="RU362091"/>
    </source>
</evidence>
<dbReference type="PANTHER" id="PTHR48086">
    <property type="entry name" value="SODIUM/PROLINE SYMPORTER-RELATED"/>
    <property type="match status" value="1"/>
</dbReference>
<feature type="transmembrane region" description="Helical" evidence="9">
    <location>
        <begin position="156"/>
        <end position="175"/>
    </location>
</feature>
<evidence type="ECO:0000256" key="8">
    <source>
        <dbReference type="SAM" id="MobiDB-lite"/>
    </source>
</evidence>
<feature type="transmembrane region" description="Helical" evidence="9">
    <location>
        <begin position="6"/>
        <end position="24"/>
    </location>
</feature>
<feature type="transmembrane region" description="Helical" evidence="9">
    <location>
        <begin position="382"/>
        <end position="400"/>
    </location>
</feature>
<feature type="transmembrane region" description="Helical" evidence="9">
    <location>
        <begin position="44"/>
        <end position="66"/>
    </location>
</feature>
<feature type="transmembrane region" description="Helical" evidence="9">
    <location>
        <begin position="118"/>
        <end position="136"/>
    </location>
</feature>
<feature type="transmembrane region" description="Helical" evidence="9">
    <location>
        <begin position="265"/>
        <end position="285"/>
    </location>
</feature>
<name>A0ABU6F1E9_9ACTN</name>
<protein>
    <submittedName>
        <fullName evidence="10">Sodium:solute symporter family protein</fullName>
    </submittedName>
</protein>
<dbReference type="PANTHER" id="PTHR48086:SF8">
    <property type="entry name" value="MONOCARBOXYLIC ACID PERMEASE"/>
    <property type="match status" value="1"/>
</dbReference>
<accession>A0ABU6F1E9</accession>
<dbReference type="RefSeq" id="WP_326015503.1">
    <property type="nucleotide sequence ID" value="NZ_JAOZYC010000075.1"/>
</dbReference>
<feature type="transmembrane region" description="Helical" evidence="9">
    <location>
        <begin position="353"/>
        <end position="376"/>
    </location>
</feature>
<feature type="region of interest" description="Disordered" evidence="8">
    <location>
        <begin position="463"/>
        <end position="486"/>
    </location>
</feature>
<dbReference type="InterPro" id="IPR050277">
    <property type="entry name" value="Sodium:Solute_Symporter"/>
</dbReference>
<feature type="transmembrane region" description="Helical" evidence="9">
    <location>
        <begin position="227"/>
        <end position="253"/>
    </location>
</feature>
<comment type="similarity">
    <text evidence="2 7">Belongs to the sodium:solute symporter (SSF) (TC 2.A.21) family.</text>
</comment>
<keyword evidence="5 9" id="KW-1133">Transmembrane helix</keyword>
<dbReference type="InterPro" id="IPR038377">
    <property type="entry name" value="Na/Glc_symporter_sf"/>
</dbReference>
<evidence type="ECO:0000256" key="4">
    <source>
        <dbReference type="ARBA" id="ARBA00022692"/>
    </source>
</evidence>
<dbReference type="PROSITE" id="PS50283">
    <property type="entry name" value="NA_SOLUT_SYMP_3"/>
    <property type="match status" value="1"/>
</dbReference>
<evidence type="ECO:0000313" key="11">
    <source>
        <dbReference type="Proteomes" id="UP001354931"/>
    </source>
</evidence>
<keyword evidence="4 9" id="KW-0812">Transmembrane</keyword>
<proteinExistence type="inferred from homology"/>
<sequence>MIATVFFVIMVLSVLVAFSARRGIRKVSISEYLVGGRSFPPWLLYFLAVGEVYSIGTMIGFPAGIYAKGASYGVWFLGYILLAYPLGYYVAPLIWRAGVRYDAMTIPDVFGRHFRSRGLELITALALLVALVPWGQYQFIGMQVVLTALGLPITPLQAVILAGVMAFLYVAVSGVRSPAFVSILKDGLMVVGVVAAGVAALVAGGGIEAVTDPAAVPHTQVTMSGSPMVFALTTIVFQAVTFYLGFSAGYIFTARSERAIKSSTVWMPSYMLMYPFLVATAYFAYVAGKHVADPNTVFMEVVRDVLPDWLVGVVAGGAGLSGVLVLAVTALSIGGIVSRNLAPNLRPEAQRRWTTLAVAVFLVAAAVLTLTASSLMLTVLNLTYYLLGQLIPGWFALLFFRRVRAWAVATGMIAGVAASLVLYVVEPDLGGVNAGLLTVVLNAALTFGLSALVRSRPCATEPPLVSVPAPRPGAADTPDEEPAALR</sequence>
<evidence type="ECO:0000256" key="9">
    <source>
        <dbReference type="SAM" id="Phobius"/>
    </source>
</evidence>
<evidence type="ECO:0000256" key="1">
    <source>
        <dbReference type="ARBA" id="ARBA00004141"/>
    </source>
</evidence>
<feature type="transmembrane region" description="Helical" evidence="9">
    <location>
        <begin position="187"/>
        <end position="207"/>
    </location>
</feature>
<reference evidence="10 11" key="1">
    <citation type="submission" date="2022-10" db="EMBL/GenBank/DDBJ databases">
        <authorList>
            <person name="Xie J."/>
            <person name="Shen N."/>
        </authorList>
    </citation>
    <scope>NUCLEOTIDE SEQUENCE [LARGE SCALE GENOMIC DNA]</scope>
    <source>
        <strain evidence="10 11">YIM65594</strain>
    </source>
</reference>
<evidence type="ECO:0000256" key="5">
    <source>
        <dbReference type="ARBA" id="ARBA00022989"/>
    </source>
</evidence>
<organism evidence="10 11">
    <name type="scientific">Streptomyces endophyticus</name>
    <dbReference type="NCBI Taxonomy" id="714166"/>
    <lineage>
        <taxon>Bacteria</taxon>
        <taxon>Bacillati</taxon>
        <taxon>Actinomycetota</taxon>
        <taxon>Actinomycetes</taxon>
        <taxon>Kitasatosporales</taxon>
        <taxon>Streptomycetaceae</taxon>
        <taxon>Streptomyces</taxon>
    </lineage>
</organism>
<feature type="transmembrane region" description="Helical" evidence="9">
    <location>
        <begin position="309"/>
        <end position="333"/>
    </location>
</feature>
<dbReference type="Pfam" id="PF00474">
    <property type="entry name" value="SSF"/>
    <property type="match status" value="1"/>
</dbReference>
<comment type="caution">
    <text evidence="10">The sequence shown here is derived from an EMBL/GenBank/DDBJ whole genome shotgun (WGS) entry which is preliminary data.</text>
</comment>
<evidence type="ECO:0000256" key="2">
    <source>
        <dbReference type="ARBA" id="ARBA00006434"/>
    </source>
</evidence>
<feature type="transmembrane region" description="Helical" evidence="9">
    <location>
        <begin position="405"/>
        <end position="425"/>
    </location>
</feature>
<gene>
    <name evidence="10" type="ORF">OKJ99_09970</name>
</gene>
<evidence type="ECO:0000256" key="3">
    <source>
        <dbReference type="ARBA" id="ARBA00022448"/>
    </source>
</evidence>
<keyword evidence="11" id="KW-1185">Reference proteome</keyword>
<dbReference type="Proteomes" id="UP001354931">
    <property type="component" value="Unassembled WGS sequence"/>
</dbReference>
<keyword evidence="6 9" id="KW-0472">Membrane</keyword>
<dbReference type="InterPro" id="IPR001734">
    <property type="entry name" value="Na/solute_symporter"/>
</dbReference>
<feature type="transmembrane region" description="Helical" evidence="9">
    <location>
        <begin position="72"/>
        <end position="97"/>
    </location>
</feature>
<evidence type="ECO:0000256" key="6">
    <source>
        <dbReference type="ARBA" id="ARBA00023136"/>
    </source>
</evidence>